<evidence type="ECO:0000256" key="6">
    <source>
        <dbReference type="ARBA" id="ARBA00023136"/>
    </source>
</evidence>
<dbReference type="AlphaFoldDB" id="A0A143PUX1"/>
<evidence type="ECO:0000313" key="8">
    <source>
        <dbReference type="EMBL" id="AMY12547.1"/>
    </source>
</evidence>
<keyword evidence="9" id="KW-1185">Reference proteome</keyword>
<dbReference type="PANTHER" id="PTHR30589">
    <property type="entry name" value="PROLIPOPROTEIN DIACYLGLYCERYL TRANSFERASE"/>
    <property type="match status" value="1"/>
</dbReference>
<dbReference type="PATRIC" id="fig|1813736.3.peg.6124"/>
<feature type="transmembrane region" description="Helical" evidence="7">
    <location>
        <begin position="202"/>
        <end position="219"/>
    </location>
</feature>
<keyword evidence="3 7" id="KW-0808">Transferase</keyword>
<evidence type="ECO:0000256" key="7">
    <source>
        <dbReference type="HAMAP-Rule" id="MF_01147"/>
    </source>
</evidence>
<comment type="catalytic activity">
    <reaction evidence="7">
        <text>L-cysteinyl-[prolipoprotein] + a 1,2-diacyl-sn-glycero-3-phospho-(1'-sn-glycerol) = an S-1,2-diacyl-sn-glyceryl-L-cysteinyl-[prolipoprotein] + sn-glycerol 1-phosphate + H(+)</text>
        <dbReference type="Rhea" id="RHEA:56712"/>
        <dbReference type="Rhea" id="RHEA-COMP:14679"/>
        <dbReference type="Rhea" id="RHEA-COMP:14680"/>
        <dbReference type="ChEBI" id="CHEBI:15378"/>
        <dbReference type="ChEBI" id="CHEBI:29950"/>
        <dbReference type="ChEBI" id="CHEBI:57685"/>
        <dbReference type="ChEBI" id="CHEBI:64716"/>
        <dbReference type="ChEBI" id="CHEBI:140658"/>
        <dbReference type="EC" id="2.5.1.145"/>
    </reaction>
</comment>
<dbReference type="EMBL" id="CP015136">
    <property type="protein sequence ID" value="AMY12547.1"/>
    <property type="molecule type" value="Genomic_DNA"/>
</dbReference>
<dbReference type="RefSeq" id="WP_110173994.1">
    <property type="nucleotide sequence ID" value="NZ_CP015136.1"/>
</dbReference>
<dbReference type="PANTHER" id="PTHR30589:SF0">
    <property type="entry name" value="PHOSPHATIDYLGLYCEROL--PROLIPOPROTEIN DIACYLGLYCERYL TRANSFERASE"/>
    <property type="match status" value="1"/>
</dbReference>
<feature type="transmembrane region" description="Helical" evidence="7">
    <location>
        <begin position="231"/>
        <end position="252"/>
    </location>
</feature>
<reference evidence="8 9" key="1">
    <citation type="journal article" date="2016" name="Genome Announc.">
        <title>First Complete Genome Sequence of a Subdivision 6 Acidobacterium Strain.</title>
        <authorList>
            <person name="Huang S."/>
            <person name="Vieira S."/>
            <person name="Bunk B."/>
            <person name="Riedel T."/>
            <person name="Sproer C."/>
            <person name="Overmann J."/>
        </authorList>
    </citation>
    <scope>NUCLEOTIDE SEQUENCE [LARGE SCALE GENOMIC DNA]</scope>
    <source>
        <strain evidence="9">DSM 100886 HEG_-6_39</strain>
    </source>
</reference>
<dbReference type="HAMAP" id="MF_01147">
    <property type="entry name" value="Lgt"/>
    <property type="match status" value="1"/>
</dbReference>
<dbReference type="STRING" id="1855912.LuPra_05824"/>
<evidence type="ECO:0000256" key="4">
    <source>
        <dbReference type="ARBA" id="ARBA00022692"/>
    </source>
</evidence>
<dbReference type="EC" id="2.5.1.145" evidence="7"/>
<dbReference type="UniPathway" id="UPA00664"/>
<comment type="function">
    <text evidence="7">Catalyzes the transfer of the diacylglyceryl group from phosphatidylglycerol to the sulfhydryl group of the N-terminal cysteine of a prolipoprotein, the first step in the formation of mature lipoproteins.</text>
</comment>
<dbReference type="InterPro" id="IPR001640">
    <property type="entry name" value="Lgt"/>
</dbReference>
<keyword evidence="8" id="KW-0328">Glycosyltransferase</keyword>
<dbReference type="Pfam" id="PF01790">
    <property type="entry name" value="LGT"/>
    <property type="match status" value="1"/>
</dbReference>
<feature type="binding site" evidence="7">
    <location>
        <position position="130"/>
    </location>
    <ligand>
        <name>a 1,2-diacyl-sn-glycero-3-phospho-(1'-sn-glycerol)</name>
        <dbReference type="ChEBI" id="CHEBI:64716"/>
    </ligand>
</feature>
<evidence type="ECO:0000256" key="5">
    <source>
        <dbReference type="ARBA" id="ARBA00022989"/>
    </source>
</evidence>
<dbReference type="GO" id="GO:0008961">
    <property type="term" value="F:phosphatidylglycerol-prolipoprotein diacylglyceryl transferase activity"/>
    <property type="evidence" value="ECO:0007669"/>
    <property type="project" value="UniProtKB-UniRule"/>
</dbReference>
<dbReference type="KEGG" id="abac:LuPra_05824"/>
<dbReference type="GO" id="GO:0005886">
    <property type="term" value="C:plasma membrane"/>
    <property type="evidence" value="ECO:0007669"/>
    <property type="project" value="UniProtKB-SubCell"/>
</dbReference>
<keyword evidence="8" id="KW-0449">Lipoprotein</keyword>
<dbReference type="Proteomes" id="UP000076079">
    <property type="component" value="Chromosome"/>
</dbReference>
<evidence type="ECO:0000256" key="2">
    <source>
        <dbReference type="ARBA" id="ARBA00022475"/>
    </source>
</evidence>
<keyword evidence="6 7" id="KW-0472">Membrane</keyword>
<sequence>MFPKLFDIGPLTVYSYGVLLAAAYLGGLQFALVRARNRGLDAARVMDLGIYIIVSALVGAKLLLVIVDADHFLREPADLLSLARSGGVFYGGLILAVVVGLWYVRKHQLPTWRVADVIAPGIAFGHVVGRIGCFLAGCCYGHETTVPWAVTFTNPLAQENVGTPLGVPLHPTQLYEAGAEAIILGLLLAVEHKGRPFPGRTFWGYMLVYGLSRFVIEFFRGDPRGMVLPNISTSQFISLLIVPLSVAMLYWLSRRDRGAVSVSAPSARPRTAKA</sequence>
<dbReference type="NCBIfam" id="TIGR00544">
    <property type="entry name" value="lgt"/>
    <property type="match status" value="1"/>
</dbReference>
<feature type="transmembrane region" description="Helical" evidence="7">
    <location>
        <begin position="87"/>
        <end position="104"/>
    </location>
</feature>
<evidence type="ECO:0000256" key="1">
    <source>
        <dbReference type="ARBA" id="ARBA00007150"/>
    </source>
</evidence>
<dbReference type="OrthoDB" id="871140at2"/>
<gene>
    <name evidence="7 8" type="primary">lgt</name>
    <name evidence="8" type="ORF">LuPra_05824</name>
</gene>
<comment type="similarity">
    <text evidence="1 7">Belongs to the Lgt family.</text>
</comment>
<dbReference type="GO" id="GO:0042158">
    <property type="term" value="P:lipoprotein biosynthetic process"/>
    <property type="evidence" value="ECO:0007669"/>
    <property type="project" value="UniProtKB-UniRule"/>
</dbReference>
<keyword evidence="2 7" id="KW-1003">Cell membrane</keyword>
<evidence type="ECO:0000256" key="3">
    <source>
        <dbReference type="ARBA" id="ARBA00022679"/>
    </source>
</evidence>
<evidence type="ECO:0000313" key="9">
    <source>
        <dbReference type="Proteomes" id="UP000076079"/>
    </source>
</evidence>
<organism evidence="8 9">
    <name type="scientific">Luteitalea pratensis</name>
    <dbReference type="NCBI Taxonomy" id="1855912"/>
    <lineage>
        <taxon>Bacteria</taxon>
        <taxon>Pseudomonadati</taxon>
        <taxon>Acidobacteriota</taxon>
        <taxon>Vicinamibacteria</taxon>
        <taxon>Vicinamibacterales</taxon>
        <taxon>Vicinamibacteraceae</taxon>
        <taxon>Luteitalea</taxon>
    </lineage>
</organism>
<name>A0A143PUX1_LUTPR</name>
<accession>A0A143PUX1</accession>
<comment type="subcellular location">
    <subcellularLocation>
        <location evidence="7">Cell membrane</location>
        <topology evidence="7">Multi-pass membrane protein</topology>
    </subcellularLocation>
</comment>
<proteinExistence type="inferred from homology"/>
<feature type="transmembrane region" description="Helical" evidence="7">
    <location>
        <begin position="45"/>
        <end position="67"/>
    </location>
</feature>
<reference evidence="9" key="2">
    <citation type="submission" date="2016-04" db="EMBL/GenBank/DDBJ databases">
        <title>First Complete Genome Sequence of a Subdivision 6 Acidobacterium.</title>
        <authorList>
            <person name="Huang S."/>
            <person name="Vieira S."/>
            <person name="Bunk B."/>
            <person name="Riedel T."/>
            <person name="Sproeer C."/>
            <person name="Overmann J."/>
        </authorList>
    </citation>
    <scope>NUCLEOTIDE SEQUENCE [LARGE SCALE GENOMIC DNA]</scope>
    <source>
        <strain evidence="9">DSM 100886 HEG_-6_39</strain>
    </source>
</reference>
<keyword evidence="5 7" id="KW-1133">Transmembrane helix</keyword>
<keyword evidence="4 7" id="KW-0812">Transmembrane</keyword>
<comment type="pathway">
    <text evidence="7">Protein modification; lipoprotein biosynthesis (diacylglyceryl transfer).</text>
</comment>
<feature type="transmembrane region" description="Helical" evidence="7">
    <location>
        <begin position="13"/>
        <end position="33"/>
    </location>
</feature>
<protein>
    <recommendedName>
        <fullName evidence="7">Phosphatidylglycerol--prolipoprotein diacylglyceryl transferase</fullName>
        <ecNumber evidence="7">2.5.1.145</ecNumber>
    </recommendedName>
</protein>